<dbReference type="AlphaFoldDB" id="A0A9Y2JL13"/>
<dbReference type="InterPro" id="IPR000415">
    <property type="entry name" value="Nitroreductase-like"/>
</dbReference>
<protein>
    <submittedName>
        <fullName evidence="2">Nitroreductase family protein</fullName>
    </submittedName>
</protein>
<dbReference type="GO" id="GO:0016491">
    <property type="term" value="F:oxidoreductase activity"/>
    <property type="evidence" value="ECO:0007669"/>
    <property type="project" value="InterPro"/>
</dbReference>
<name>A0A9Y2JL13_9PSEU</name>
<dbReference type="PANTHER" id="PTHR23026">
    <property type="entry name" value="NADPH NITROREDUCTASE"/>
    <property type="match status" value="1"/>
</dbReference>
<keyword evidence="3" id="KW-1185">Reference proteome</keyword>
<dbReference type="InterPro" id="IPR029479">
    <property type="entry name" value="Nitroreductase"/>
</dbReference>
<dbReference type="Pfam" id="PF00881">
    <property type="entry name" value="Nitroreductase"/>
    <property type="match status" value="1"/>
</dbReference>
<sequence>MTLPITSIGLLDSDQVKSVIGAAVLAPSTHNTQPWRFRCTPAGLELHTDPDRALPVADADQRELLLSCGAALFNLRTAIHALGAHPATTLLPRRDDPTLLAVVRPFAVRKPDRRLVELAGAIPRRHTNRTPFEATIIPKALVAELRHAAEVEQAWLPRLDAHQLETLRELVHKGHHAQVADPAFLAEWRHWTGRDPGSRDGVPEYAAGAMPSDNGGWVLRDFGARQRGRSDESEPLVVVIGSFDDARIDRIRAGQAMQRVLLTATAAGLDASFISQPVEVPAVRTELRSLLGGGLWPQIVLRLGRGAPVPWTPRRSLADVMLEPDWLSA</sequence>
<evidence type="ECO:0000313" key="3">
    <source>
        <dbReference type="Proteomes" id="UP001239397"/>
    </source>
</evidence>
<dbReference type="Proteomes" id="UP001239397">
    <property type="component" value="Chromosome"/>
</dbReference>
<dbReference type="KEGG" id="amog:QRX60_41305"/>
<dbReference type="Gene3D" id="3.40.109.10">
    <property type="entry name" value="NADH Oxidase"/>
    <property type="match status" value="1"/>
</dbReference>
<dbReference type="RefSeq" id="WP_285996899.1">
    <property type="nucleotide sequence ID" value="NZ_CP127295.1"/>
</dbReference>
<reference evidence="2 3" key="1">
    <citation type="submission" date="2023-06" db="EMBL/GenBank/DDBJ databases">
        <authorList>
            <person name="Oyuntsetseg B."/>
            <person name="Kim S.B."/>
        </authorList>
    </citation>
    <scope>NUCLEOTIDE SEQUENCE [LARGE SCALE GENOMIC DNA]</scope>
    <source>
        <strain evidence="2 3">4-36</strain>
    </source>
</reference>
<feature type="domain" description="Nitroreductase" evidence="1">
    <location>
        <begin position="124"/>
        <end position="278"/>
    </location>
</feature>
<dbReference type="PANTHER" id="PTHR23026:SF123">
    <property type="entry name" value="NAD(P)H NITROREDUCTASE RV3131-RELATED"/>
    <property type="match status" value="1"/>
</dbReference>
<dbReference type="NCBIfam" id="NF047509">
    <property type="entry name" value="Rv3131_FMN_oxido"/>
    <property type="match status" value="1"/>
</dbReference>
<organism evidence="2 3">
    <name type="scientific">Amycolatopsis mongoliensis</name>
    <dbReference type="NCBI Taxonomy" id="715475"/>
    <lineage>
        <taxon>Bacteria</taxon>
        <taxon>Bacillati</taxon>
        <taxon>Actinomycetota</taxon>
        <taxon>Actinomycetes</taxon>
        <taxon>Pseudonocardiales</taxon>
        <taxon>Pseudonocardiaceae</taxon>
        <taxon>Amycolatopsis</taxon>
    </lineage>
</organism>
<evidence type="ECO:0000259" key="1">
    <source>
        <dbReference type="Pfam" id="PF00881"/>
    </source>
</evidence>
<dbReference type="SUPFAM" id="SSF55469">
    <property type="entry name" value="FMN-dependent nitroreductase-like"/>
    <property type="match status" value="2"/>
</dbReference>
<dbReference type="InterPro" id="IPR050627">
    <property type="entry name" value="Nitroreductase/BluB"/>
</dbReference>
<proteinExistence type="predicted"/>
<accession>A0A9Y2JL13</accession>
<dbReference type="EMBL" id="CP127295">
    <property type="protein sequence ID" value="WIY00433.1"/>
    <property type="molecule type" value="Genomic_DNA"/>
</dbReference>
<evidence type="ECO:0000313" key="2">
    <source>
        <dbReference type="EMBL" id="WIY00433.1"/>
    </source>
</evidence>
<gene>
    <name evidence="2" type="ORF">QRX60_41305</name>
</gene>